<dbReference type="AlphaFoldDB" id="A0A1D9GR81"/>
<keyword evidence="2" id="KW-0732">Signal</keyword>
<keyword evidence="1" id="KW-0175">Coiled coil</keyword>
<evidence type="ECO:0000256" key="2">
    <source>
        <dbReference type="SAM" id="SignalP"/>
    </source>
</evidence>
<organism evidence="3 4">
    <name type="scientific">Marinobacter salinus</name>
    <dbReference type="NCBI Taxonomy" id="1874317"/>
    <lineage>
        <taxon>Bacteria</taxon>
        <taxon>Pseudomonadati</taxon>
        <taxon>Pseudomonadota</taxon>
        <taxon>Gammaproteobacteria</taxon>
        <taxon>Pseudomonadales</taxon>
        <taxon>Marinobacteraceae</taxon>
        <taxon>Marinobacter</taxon>
    </lineage>
</organism>
<dbReference type="Proteomes" id="UP000177445">
    <property type="component" value="Chromosome"/>
</dbReference>
<reference evidence="3 4" key="1">
    <citation type="submission" date="2016-10" db="EMBL/GenBank/DDBJ databases">
        <title>Marinobacter salinus sp. nov., a moderately halophilic bacterium isolated from a tidal flat environment.</title>
        <authorList>
            <person name="Park S.-J."/>
        </authorList>
    </citation>
    <scope>NUCLEOTIDE SEQUENCE [LARGE SCALE GENOMIC DNA]</scope>
    <source>
        <strain evidence="3 4">Hb8</strain>
    </source>
</reference>
<evidence type="ECO:0000313" key="4">
    <source>
        <dbReference type="Proteomes" id="UP000177445"/>
    </source>
</evidence>
<dbReference type="InterPro" id="IPR011990">
    <property type="entry name" value="TPR-like_helical_dom_sf"/>
</dbReference>
<feature type="coiled-coil region" evidence="1">
    <location>
        <begin position="563"/>
        <end position="597"/>
    </location>
</feature>
<dbReference type="KEGG" id="msq:BKP64_03695"/>
<gene>
    <name evidence="3" type="ORF">BKP64_03695</name>
</gene>
<proteinExistence type="predicted"/>
<dbReference type="SUPFAM" id="SSF48452">
    <property type="entry name" value="TPR-like"/>
    <property type="match status" value="1"/>
</dbReference>
<dbReference type="STRING" id="1874317.BKP64_03695"/>
<evidence type="ECO:0000313" key="3">
    <source>
        <dbReference type="EMBL" id="AOY90133.1"/>
    </source>
</evidence>
<feature type="signal peptide" evidence="2">
    <location>
        <begin position="1"/>
        <end position="29"/>
    </location>
</feature>
<evidence type="ECO:0008006" key="5">
    <source>
        <dbReference type="Google" id="ProtNLM"/>
    </source>
</evidence>
<dbReference type="EMBL" id="CP017715">
    <property type="protein sequence ID" value="AOY90133.1"/>
    <property type="molecule type" value="Genomic_DNA"/>
</dbReference>
<accession>A0A1D9GR81</accession>
<name>A0A1D9GR81_9GAMM</name>
<protein>
    <recommendedName>
        <fullName evidence="5">Tetratricopeptide repeat protein</fullName>
    </recommendedName>
</protein>
<evidence type="ECO:0000256" key="1">
    <source>
        <dbReference type="SAM" id="Coils"/>
    </source>
</evidence>
<sequence>MMVRYRFCKLPSLVVGGCLWLLLAAVIQADEPAPERVKDLRYGWVLYNYHQGQAFDALTQLAVAREKGGIEGHGDHPGLVEGGLMLSYGMTREAGRLFTSLLGEGGNGSSLSPEIRNQAWFYLGKVLYLEADYDGAYANLQRVDGRVLADSDLALYQEWLYLQCRLVMSSPAIGDPAALDGLRKKLGGQNIWSAYLDYNVAMAQISAGDSAAAGKTLRALIDHMTERAPVAEDVRLEHEGLLDRTRLSLARLYLDENHFDDALRVLEALPVDGPFSDRALFDYAVAAAGQGEVARAFNALETLSRKQLFTPWLQQVPYARGYLLEEMGRPGPALKAFRDAARHYQALDRELVAARQELTEKTLMSLLKFMRDGDGLMTDAYGRLRVIPEDFGIAGILAAESFQQALSELHQLYGMQSFLGDWQKQLGSFAVMLETRKLQRDIRIRETRAVLARQEADKWAAEHARLSVQVNEALAREDHEFFMTTEQKALKARLDQVAETLKELPDDGSTASQRAQFRRMQAYFDWWVADEYGVNRWAAQKQLRELGNAMSTFRDQRQIIESLMAEDRQHNLLSRRLAEKEAEVEALRGELSAALAEARGRLMGRMDAALAERRLQLQGYLRASRHAQARLADKLFQAGQQGAAND</sequence>
<feature type="chain" id="PRO_5009442199" description="Tetratricopeptide repeat protein" evidence="2">
    <location>
        <begin position="30"/>
        <end position="646"/>
    </location>
</feature>
<dbReference type="Gene3D" id="1.25.40.10">
    <property type="entry name" value="Tetratricopeptide repeat domain"/>
    <property type="match status" value="1"/>
</dbReference>
<keyword evidence="4" id="KW-1185">Reference proteome</keyword>